<organism evidence="1 2">
    <name type="scientific">Pectobacterium punjabense</name>
    <dbReference type="NCBI Taxonomy" id="2108399"/>
    <lineage>
        <taxon>Bacteria</taxon>
        <taxon>Pseudomonadati</taxon>
        <taxon>Pseudomonadota</taxon>
        <taxon>Gammaproteobacteria</taxon>
        <taxon>Enterobacterales</taxon>
        <taxon>Pectobacteriaceae</taxon>
        <taxon>Pectobacterium</taxon>
    </lineage>
</organism>
<sequence length="127" mass="14408">MSNDINGFSRLQGVDNTWKIQRDKKNGVFNEILKTATDEYNKKNNSSVSLVSAQTGKNVFNVFIENFTNNKLDVSTEINGSKNLSKEEKFILNGANSLLRNRIIFNKYISQLENPESRIGTVTFVKI</sequence>
<keyword evidence="2" id="KW-1185">Reference proteome</keyword>
<proteinExistence type="predicted"/>
<dbReference type="GeneID" id="90765517"/>
<dbReference type="Proteomes" id="UP000502681">
    <property type="component" value="Chromosome"/>
</dbReference>
<protein>
    <submittedName>
        <fullName evidence="1">Uncharacterized protein</fullName>
    </submittedName>
</protein>
<dbReference type="EMBL" id="CP038498">
    <property type="protein sequence ID" value="QJA22282.1"/>
    <property type="molecule type" value="Genomic_DNA"/>
</dbReference>
<gene>
    <name evidence="1" type="ORF">E2566_21380</name>
</gene>
<name>A0ABX6L9S9_9GAMM</name>
<evidence type="ECO:0000313" key="2">
    <source>
        <dbReference type="Proteomes" id="UP000502681"/>
    </source>
</evidence>
<evidence type="ECO:0000313" key="1">
    <source>
        <dbReference type="EMBL" id="QJA22282.1"/>
    </source>
</evidence>
<accession>A0ABX6L9S9</accession>
<reference evidence="1 2" key="1">
    <citation type="submission" date="2019-04" db="EMBL/GenBank/DDBJ databases">
        <title>Whole Genome Sequencing of Pectobacterium punjabense SS95.</title>
        <authorList>
            <person name="Sarfraz S."/>
            <person name="Oulghazi S."/>
            <person name="Roques C."/>
            <person name="Vandecasteele C."/>
            <person name="Faure D."/>
        </authorList>
    </citation>
    <scope>NUCLEOTIDE SEQUENCE [LARGE SCALE GENOMIC DNA]</scope>
    <source>
        <strain evidence="1 2">SS95</strain>
    </source>
</reference>
<dbReference type="RefSeq" id="WP_107169350.1">
    <property type="nucleotide sequence ID" value="NZ_CP038498.1"/>
</dbReference>